<dbReference type="Proteomes" id="UP000734854">
    <property type="component" value="Unassembled WGS sequence"/>
</dbReference>
<comment type="caution">
    <text evidence="2">The sequence shown here is derived from an EMBL/GenBank/DDBJ whole genome shotgun (WGS) entry which is preliminary data.</text>
</comment>
<evidence type="ECO:0000313" key="3">
    <source>
        <dbReference type="Proteomes" id="UP000734854"/>
    </source>
</evidence>
<sequence length="134" mass="14374">MHTVLAVDAYSDKIKHLLDAVEGQEASAALGVVGSSSTASISSTTPGSRTINLATICTPVDYHTRPLDTIFSNFIDALPAVSFETPGLVHFQLDFFVLFFGINLVYCGMCKLGIAKKTTSVSFISQHVKCMGIR</sequence>
<dbReference type="EMBL" id="JACMSC010000022">
    <property type="protein sequence ID" value="KAG6468374.1"/>
    <property type="molecule type" value="Genomic_DNA"/>
</dbReference>
<evidence type="ECO:0000256" key="1">
    <source>
        <dbReference type="SAM" id="Phobius"/>
    </source>
</evidence>
<proteinExistence type="predicted"/>
<accession>A0A8J5ESH7</accession>
<protein>
    <submittedName>
        <fullName evidence="2">Uncharacterized protein</fullName>
    </submittedName>
</protein>
<keyword evidence="1" id="KW-0812">Transmembrane</keyword>
<name>A0A8J5ESH7_ZINOF</name>
<feature type="transmembrane region" description="Helical" evidence="1">
    <location>
        <begin position="95"/>
        <end position="114"/>
    </location>
</feature>
<evidence type="ECO:0000313" key="2">
    <source>
        <dbReference type="EMBL" id="KAG6468374.1"/>
    </source>
</evidence>
<dbReference type="AlphaFoldDB" id="A0A8J5ESH7"/>
<keyword evidence="3" id="KW-1185">Reference proteome</keyword>
<organism evidence="2 3">
    <name type="scientific">Zingiber officinale</name>
    <name type="common">Ginger</name>
    <name type="synonym">Amomum zingiber</name>
    <dbReference type="NCBI Taxonomy" id="94328"/>
    <lineage>
        <taxon>Eukaryota</taxon>
        <taxon>Viridiplantae</taxon>
        <taxon>Streptophyta</taxon>
        <taxon>Embryophyta</taxon>
        <taxon>Tracheophyta</taxon>
        <taxon>Spermatophyta</taxon>
        <taxon>Magnoliopsida</taxon>
        <taxon>Liliopsida</taxon>
        <taxon>Zingiberales</taxon>
        <taxon>Zingiberaceae</taxon>
        <taxon>Zingiber</taxon>
    </lineage>
</organism>
<keyword evidence="1" id="KW-0472">Membrane</keyword>
<keyword evidence="1" id="KW-1133">Transmembrane helix</keyword>
<gene>
    <name evidence="2" type="ORF">ZIOFF_073050</name>
</gene>
<reference evidence="2 3" key="1">
    <citation type="submission" date="2020-08" db="EMBL/GenBank/DDBJ databases">
        <title>Plant Genome Project.</title>
        <authorList>
            <person name="Zhang R.-G."/>
        </authorList>
    </citation>
    <scope>NUCLEOTIDE SEQUENCE [LARGE SCALE GENOMIC DNA]</scope>
    <source>
        <tissue evidence="2">Rhizome</tissue>
    </source>
</reference>